<evidence type="ECO:0000313" key="10">
    <source>
        <dbReference type="Proteomes" id="UP000309747"/>
    </source>
</evidence>
<dbReference type="Gene3D" id="2.40.110.10">
    <property type="entry name" value="Butyryl-CoA Dehydrogenase, subunit A, domain 2"/>
    <property type="match status" value="1"/>
</dbReference>
<evidence type="ECO:0000256" key="3">
    <source>
        <dbReference type="ARBA" id="ARBA00022630"/>
    </source>
</evidence>
<dbReference type="Pfam" id="PF02771">
    <property type="entry name" value="Acyl-CoA_dh_N"/>
    <property type="match status" value="1"/>
</dbReference>
<keyword evidence="10" id="KW-1185">Reference proteome</keyword>
<dbReference type="InterPro" id="IPR046373">
    <property type="entry name" value="Acyl-CoA_Oxase/DH_mid-dom_sf"/>
</dbReference>
<dbReference type="EMBL" id="SUNI01000013">
    <property type="protein sequence ID" value="TJZ90924.1"/>
    <property type="molecule type" value="Genomic_DNA"/>
</dbReference>
<dbReference type="Gene3D" id="1.20.140.10">
    <property type="entry name" value="Butyryl-CoA Dehydrogenase, subunit A, domain 3"/>
    <property type="match status" value="1"/>
</dbReference>
<dbReference type="InterPro" id="IPR006091">
    <property type="entry name" value="Acyl-CoA_Oxase/DH_mid-dom"/>
</dbReference>
<evidence type="ECO:0000256" key="5">
    <source>
        <dbReference type="RuleBase" id="RU362125"/>
    </source>
</evidence>
<dbReference type="PANTHER" id="PTHR43884:SF12">
    <property type="entry name" value="ISOVALERYL-COA DEHYDROGENASE, MITOCHONDRIAL-RELATED"/>
    <property type="match status" value="1"/>
</dbReference>
<sequence>MDFSLTDEQRMFQDSVTRFARTELAPGAADRARAEAYPWDVARRMAEMGLMGIALPEEDGGMGGTLVDAIIAIQAVAEACPRSADVIQAGNFGPVRTFAEFATPDQKARHLGPILRGEAVISLGMTEPEAGSAVTELQTSATKDGEDYLVNGTKIFGTHSAEANVFLVYLRFGPGLDGIGSVLIEKGAPGFTIGQPSAFMNGEDWAQLYFDNVRVPAANVLLGAGGFRKQIAGFNVERLGNAARAVAVGRHAFNLARDHAAERRQFGRPLAEFQGIQWKFADMALRLDSAQLMLMRAAVNAGDGLPSAQDTALAKLACNEAGYFAANEALQIMGGMGFSEDSTVQYALRRTRGWMIAGGSIEILKNRIAEGIFGRSFSQRPPKAG</sequence>
<gene>
    <name evidence="9" type="ORF">FA743_13535</name>
</gene>
<evidence type="ECO:0000259" key="8">
    <source>
        <dbReference type="Pfam" id="PF02771"/>
    </source>
</evidence>
<evidence type="ECO:0000313" key="9">
    <source>
        <dbReference type="EMBL" id="TJZ90924.1"/>
    </source>
</evidence>
<keyword evidence="3 5" id="KW-0285">Flavoprotein</keyword>
<comment type="caution">
    <text evidence="9">The sequence shown here is derived from an EMBL/GenBank/DDBJ whole genome shotgun (WGS) entry which is preliminary data.</text>
</comment>
<evidence type="ECO:0000259" key="6">
    <source>
        <dbReference type="Pfam" id="PF00441"/>
    </source>
</evidence>
<proteinExistence type="inferred from homology"/>
<comment type="similarity">
    <text evidence="2 5">Belongs to the acyl-CoA dehydrogenase family.</text>
</comment>
<dbReference type="InterPro" id="IPR009100">
    <property type="entry name" value="AcylCoA_DH/oxidase_NM_dom_sf"/>
</dbReference>
<dbReference type="GO" id="GO:0033539">
    <property type="term" value="P:fatty acid beta-oxidation using acyl-CoA dehydrogenase"/>
    <property type="evidence" value="ECO:0007669"/>
    <property type="project" value="TreeGrafter"/>
</dbReference>
<dbReference type="GO" id="GO:0003995">
    <property type="term" value="F:acyl-CoA dehydrogenase activity"/>
    <property type="evidence" value="ECO:0007669"/>
    <property type="project" value="TreeGrafter"/>
</dbReference>
<dbReference type="Proteomes" id="UP000309747">
    <property type="component" value="Unassembled WGS sequence"/>
</dbReference>
<dbReference type="SUPFAM" id="SSF56645">
    <property type="entry name" value="Acyl-CoA dehydrogenase NM domain-like"/>
    <property type="match status" value="1"/>
</dbReference>
<dbReference type="GO" id="GO:0046359">
    <property type="term" value="P:butyrate catabolic process"/>
    <property type="evidence" value="ECO:0007669"/>
    <property type="project" value="TreeGrafter"/>
</dbReference>
<protein>
    <submittedName>
        <fullName evidence="9">Acyl-CoA dehydrogenase</fullName>
    </submittedName>
</protein>
<accession>A0A4U0RRJ1</accession>
<evidence type="ECO:0000256" key="1">
    <source>
        <dbReference type="ARBA" id="ARBA00001974"/>
    </source>
</evidence>
<dbReference type="InterPro" id="IPR037069">
    <property type="entry name" value="AcylCoA_DH/ox_N_sf"/>
</dbReference>
<dbReference type="Gene3D" id="1.10.540.10">
    <property type="entry name" value="Acyl-CoA dehydrogenase/oxidase, N-terminal domain"/>
    <property type="match status" value="1"/>
</dbReference>
<comment type="cofactor">
    <cofactor evidence="1 5">
        <name>FAD</name>
        <dbReference type="ChEBI" id="CHEBI:57692"/>
    </cofactor>
</comment>
<reference evidence="9 10" key="1">
    <citation type="submission" date="2019-04" db="EMBL/GenBank/DDBJ databases">
        <authorList>
            <person name="Li J."/>
        </authorList>
    </citation>
    <scope>NUCLEOTIDE SEQUENCE [LARGE SCALE GENOMIC DNA]</scope>
    <source>
        <strain evidence="9 10">KCTC 42687</strain>
    </source>
</reference>
<dbReference type="InterPro" id="IPR013786">
    <property type="entry name" value="AcylCoA_DH/ox_N"/>
</dbReference>
<evidence type="ECO:0000259" key="7">
    <source>
        <dbReference type="Pfam" id="PF02770"/>
    </source>
</evidence>
<name>A0A4U0RRJ1_9RHOB</name>
<dbReference type="CDD" id="cd00567">
    <property type="entry name" value="ACAD"/>
    <property type="match status" value="1"/>
</dbReference>
<dbReference type="RefSeq" id="WP_136886636.1">
    <property type="nucleotide sequence ID" value="NZ_SUNI01000013.1"/>
</dbReference>
<dbReference type="OrthoDB" id="9775090at2"/>
<keyword evidence="5" id="KW-0560">Oxidoreductase</keyword>
<feature type="domain" description="Acyl-CoA dehydrogenase/oxidase N-terminal" evidence="8">
    <location>
        <begin position="6"/>
        <end position="118"/>
    </location>
</feature>
<dbReference type="SUPFAM" id="SSF47203">
    <property type="entry name" value="Acyl-CoA dehydrogenase C-terminal domain-like"/>
    <property type="match status" value="1"/>
</dbReference>
<dbReference type="PANTHER" id="PTHR43884">
    <property type="entry name" value="ACYL-COA DEHYDROGENASE"/>
    <property type="match status" value="1"/>
</dbReference>
<keyword evidence="4 5" id="KW-0274">FAD</keyword>
<feature type="domain" description="Acyl-CoA dehydrogenase/oxidase C-terminal" evidence="6">
    <location>
        <begin position="225"/>
        <end position="372"/>
    </location>
</feature>
<dbReference type="InterPro" id="IPR009075">
    <property type="entry name" value="AcylCo_DH/oxidase_C"/>
</dbReference>
<evidence type="ECO:0000256" key="2">
    <source>
        <dbReference type="ARBA" id="ARBA00009347"/>
    </source>
</evidence>
<dbReference type="Pfam" id="PF00441">
    <property type="entry name" value="Acyl-CoA_dh_1"/>
    <property type="match status" value="1"/>
</dbReference>
<evidence type="ECO:0000256" key="4">
    <source>
        <dbReference type="ARBA" id="ARBA00022827"/>
    </source>
</evidence>
<dbReference type="InterPro" id="IPR036250">
    <property type="entry name" value="AcylCo_DH-like_C"/>
</dbReference>
<dbReference type="AlphaFoldDB" id="A0A4U0RRJ1"/>
<dbReference type="Pfam" id="PF02770">
    <property type="entry name" value="Acyl-CoA_dh_M"/>
    <property type="match status" value="1"/>
</dbReference>
<feature type="domain" description="Acyl-CoA oxidase/dehydrogenase middle" evidence="7">
    <location>
        <begin position="123"/>
        <end position="213"/>
    </location>
</feature>
<dbReference type="GO" id="GO:0050660">
    <property type="term" value="F:flavin adenine dinucleotide binding"/>
    <property type="evidence" value="ECO:0007669"/>
    <property type="project" value="InterPro"/>
</dbReference>
<organism evidence="9 10">
    <name type="scientific">Paracoccus gahaiensis</name>
    <dbReference type="NCBI Taxonomy" id="1706839"/>
    <lineage>
        <taxon>Bacteria</taxon>
        <taxon>Pseudomonadati</taxon>
        <taxon>Pseudomonadota</taxon>
        <taxon>Alphaproteobacteria</taxon>
        <taxon>Rhodobacterales</taxon>
        <taxon>Paracoccaceae</taxon>
        <taxon>Paracoccus</taxon>
    </lineage>
</organism>